<organism evidence="1 2">
    <name type="scientific">Bacteroides uniformis</name>
    <dbReference type="NCBI Taxonomy" id="820"/>
    <lineage>
        <taxon>Bacteria</taxon>
        <taxon>Pseudomonadati</taxon>
        <taxon>Bacteroidota</taxon>
        <taxon>Bacteroidia</taxon>
        <taxon>Bacteroidales</taxon>
        <taxon>Bacteroidaceae</taxon>
        <taxon>Bacteroides</taxon>
    </lineage>
</organism>
<protein>
    <submittedName>
        <fullName evidence="1">Uncharacterized protein</fullName>
    </submittedName>
</protein>
<sequence length="67" mass="7478">MKDNKQSIADLIGALAEDIEDVKKKLDAKDSSDKDEALKRLTVRLEPVIRFFNGNAPENVNDIFGSM</sequence>
<evidence type="ECO:0000313" key="1">
    <source>
        <dbReference type="EMBL" id="MDC1795888.1"/>
    </source>
</evidence>
<dbReference type="EMBL" id="JAQNRK010000020">
    <property type="protein sequence ID" value="MDC1795888.1"/>
    <property type="molecule type" value="Genomic_DNA"/>
</dbReference>
<gene>
    <name evidence="1" type="ORF">POY73_17350</name>
</gene>
<accession>A0ABD4WJR6</accession>
<dbReference type="AlphaFoldDB" id="A0ABD4WJR6"/>
<name>A0ABD4WJR6_BACUN</name>
<dbReference type="Proteomes" id="UP001215818">
    <property type="component" value="Unassembled WGS sequence"/>
</dbReference>
<evidence type="ECO:0000313" key="2">
    <source>
        <dbReference type="Proteomes" id="UP001215818"/>
    </source>
</evidence>
<comment type="caution">
    <text evidence="1">The sequence shown here is derived from an EMBL/GenBank/DDBJ whole genome shotgun (WGS) entry which is preliminary data.</text>
</comment>
<proteinExistence type="predicted"/>
<reference evidence="1 2" key="1">
    <citation type="submission" date="2022-10" db="EMBL/GenBank/DDBJ databases">
        <title>Human gut microbiome strain richness.</title>
        <authorList>
            <person name="Chen-Liaw A."/>
        </authorList>
    </citation>
    <scope>NUCLEOTIDE SEQUENCE [LARGE SCALE GENOMIC DNA]</scope>
    <source>
        <strain evidence="1 2">D53st1_B1_D53t1_180928</strain>
    </source>
</reference>